<organism evidence="2 3">
    <name type="scientific">Knufia peltigerae</name>
    <dbReference type="NCBI Taxonomy" id="1002370"/>
    <lineage>
        <taxon>Eukaryota</taxon>
        <taxon>Fungi</taxon>
        <taxon>Dikarya</taxon>
        <taxon>Ascomycota</taxon>
        <taxon>Pezizomycotina</taxon>
        <taxon>Eurotiomycetes</taxon>
        <taxon>Chaetothyriomycetidae</taxon>
        <taxon>Chaetothyriales</taxon>
        <taxon>Trichomeriaceae</taxon>
        <taxon>Knufia</taxon>
    </lineage>
</organism>
<name>A0AA38XU80_9EURO</name>
<evidence type="ECO:0000313" key="3">
    <source>
        <dbReference type="Proteomes" id="UP001172681"/>
    </source>
</evidence>
<accession>A0AA38XU80</accession>
<proteinExistence type="predicted"/>
<keyword evidence="3" id="KW-1185">Reference proteome</keyword>
<evidence type="ECO:0000256" key="1">
    <source>
        <dbReference type="SAM" id="MobiDB-lite"/>
    </source>
</evidence>
<dbReference type="EMBL" id="JAPDRN010000106">
    <property type="protein sequence ID" value="KAJ9622548.1"/>
    <property type="molecule type" value="Genomic_DNA"/>
</dbReference>
<protein>
    <submittedName>
        <fullName evidence="2">Uncharacterized protein</fullName>
    </submittedName>
</protein>
<feature type="compositionally biased region" description="Basic and acidic residues" evidence="1">
    <location>
        <begin position="141"/>
        <end position="160"/>
    </location>
</feature>
<evidence type="ECO:0000313" key="2">
    <source>
        <dbReference type="EMBL" id="KAJ9622548.1"/>
    </source>
</evidence>
<reference evidence="2" key="1">
    <citation type="submission" date="2022-10" db="EMBL/GenBank/DDBJ databases">
        <title>Culturing micro-colonial fungi from biological soil crusts in the Mojave desert and describing Neophaeococcomyces mojavensis, and introducing the new genera and species Taxawa tesnikishii.</title>
        <authorList>
            <person name="Kurbessoian T."/>
            <person name="Stajich J.E."/>
        </authorList>
    </citation>
    <scope>NUCLEOTIDE SEQUENCE</scope>
    <source>
        <strain evidence="2">TK_35</strain>
    </source>
</reference>
<feature type="region of interest" description="Disordered" evidence="1">
    <location>
        <begin position="129"/>
        <end position="194"/>
    </location>
</feature>
<comment type="caution">
    <text evidence="2">The sequence shown here is derived from an EMBL/GenBank/DDBJ whole genome shotgun (WGS) entry which is preliminary data.</text>
</comment>
<sequence length="194" mass="20834">MTDRQSPSDVLNEDAAILEQQAALIRDEADLLLTKSRLLHQEFLNLYDEPIALDRASSLSADTALGMRRVAADWENRAQLLREDARTMERASGIAVGASRGTQGSVATSQLSPLLLSEQALEIANDNPTSAATDLDIDENGVQHDTKSKSPEQEEDKSTGENEDDHLDGNGGEPALASGGMPGKDCEMESEPTT</sequence>
<dbReference type="AlphaFoldDB" id="A0AA38XU80"/>
<dbReference type="Proteomes" id="UP001172681">
    <property type="component" value="Unassembled WGS sequence"/>
</dbReference>
<gene>
    <name evidence="2" type="ORF">H2204_011467</name>
</gene>